<evidence type="ECO:0000313" key="6">
    <source>
        <dbReference type="Proteomes" id="UP001595764"/>
    </source>
</evidence>
<dbReference type="Pfam" id="PF00571">
    <property type="entry name" value="CBS"/>
    <property type="match status" value="2"/>
</dbReference>
<dbReference type="PROSITE" id="PS51371">
    <property type="entry name" value="CBS"/>
    <property type="match status" value="2"/>
</dbReference>
<dbReference type="InterPro" id="IPR000644">
    <property type="entry name" value="CBS_dom"/>
</dbReference>
<feature type="domain" description="CBS" evidence="4">
    <location>
        <begin position="81"/>
        <end position="137"/>
    </location>
</feature>
<dbReference type="InterPro" id="IPR046342">
    <property type="entry name" value="CBS_dom_sf"/>
</dbReference>
<comment type="caution">
    <text evidence="5">The sequence shown here is derived from an EMBL/GenBank/DDBJ whole genome shotgun (WGS) entry which is preliminary data.</text>
</comment>
<feature type="domain" description="CBS" evidence="4">
    <location>
        <begin position="11"/>
        <end position="69"/>
    </location>
</feature>
<dbReference type="PANTHER" id="PTHR43080">
    <property type="entry name" value="CBS DOMAIN-CONTAINING PROTEIN CBSX3, MITOCHONDRIAL"/>
    <property type="match status" value="1"/>
</dbReference>
<gene>
    <name evidence="5" type="ORF">ACFORO_38265</name>
</gene>
<accession>A0ABV7QVV2</accession>
<evidence type="ECO:0000256" key="2">
    <source>
        <dbReference type="PROSITE-ProRule" id="PRU00703"/>
    </source>
</evidence>
<sequence>MRRTRQVRAVMTADVAVVEPYLPVEAAVAVLERRGVGGAPVVGEDGRVLGVVTRGDLARRRPGRRLGRLAWRGAGAVAEVMSTPPVTVGADDDVVCAVRRMNASRVRRLPVLGVGARLAGIVSHGDLGRVFLRPDDEIRDEVRDEVLDRELCVDPASLDVAVRDGVVSLTGTVERRSVVPVIPVLLALVGRVDGVVAVKEHLRVGVDARIVLADEPAAGAVPG</sequence>
<evidence type="ECO:0000256" key="1">
    <source>
        <dbReference type="ARBA" id="ARBA00023122"/>
    </source>
</evidence>
<dbReference type="Proteomes" id="UP001595764">
    <property type="component" value="Unassembled WGS sequence"/>
</dbReference>
<dbReference type="InterPro" id="IPR051257">
    <property type="entry name" value="Diverse_CBS-Domain"/>
</dbReference>
<evidence type="ECO:0000259" key="3">
    <source>
        <dbReference type="PROSITE" id="PS50914"/>
    </source>
</evidence>
<dbReference type="InterPro" id="IPR007055">
    <property type="entry name" value="BON_dom"/>
</dbReference>
<protein>
    <submittedName>
        <fullName evidence="5">CBS domain-containing protein</fullName>
    </submittedName>
</protein>
<organism evidence="5 6">
    <name type="scientific">Amycolatopsis halotolerans</name>
    <dbReference type="NCBI Taxonomy" id="330083"/>
    <lineage>
        <taxon>Bacteria</taxon>
        <taxon>Bacillati</taxon>
        <taxon>Actinomycetota</taxon>
        <taxon>Actinomycetes</taxon>
        <taxon>Pseudonocardiales</taxon>
        <taxon>Pseudonocardiaceae</taxon>
        <taxon>Amycolatopsis</taxon>
    </lineage>
</organism>
<dbReference type="Pfam" id="PF04972">
    <property type="entry name" value="BON"/>
    <property type="match status" value="1"/>
</dbReference>
<dbReference type="EMBL" id="JBHRWI010000058">
    <property type="protein sequence ID" value="MFC3516062.1"/>
    <property type="molecule type" value="Genomic_DNA"/>
</dbReference>
<name>A0ABV7QVV2_9PSEU</name>
<keyword evidence="1 2" id="KW-0129">CBS domain</keyword>
<reference evidence="6" key="1">
    <citation type="journal article" date="2019" name="Int. J. Syst. Evol. Microbiol.">
        <title>The Global Catalogue of Microorganisms (GCM) 10K type strain sequencing project: providing services to taxonomists for standard genome sequencing and annotation.</title>
        <authorList>
            <consortium name="The Broad Institute Genomics Platform"/>
            <consortium name="The Broad Institute Genome Sequencing Center for Infectious Disease"/>
            <person name="Wu L."/>
            <person name="Ma J."/>
        </authorList>
    </citation>
    <scope>NUCLEOTIDE SEQUENCE [LARGE SCALE GENOMIC DNA]</scope>
    <source>
        <strain evidence="6">CGMCC 4.7682</strain>
    </source>
</reference>
<dbReference type="Gene3D" id="3.10.580.10">
    <property type="entry name" value="CBS-domain"/>
    <property type="match status" value="1"/>
</dbReference>
<feature type="domain" description="BON" evidence="3">
    <location>
        <begin position="134"/>
        <end position="206"/>
    </location>
</feature>
<evidence type="ECO:0000313" key="5">
    <source>
        <dbReference type="EMBL" id="MFC3516062.1"/>
    </source>
</evidence>
<dbReference type="RefSeq" id="WP_377874056.1">
    <property type="nucleotide sequence ID" value="NZ_JBHMAY010000064.1"/>
</dbReference>
<proteinExistence type="predicted"/>
<keyword evidence="6" id="KW-1185">Reference proteome</keyword>
<dbReference type="PANTHER" id="PTHR43080:SF29">
    <property type="entry name" value="OS02G0818000 PROTEIN"/>
    <property type="match status" value="1"/>
</dbReference>
<evidence type="ECO:0000259" key="4">
    <source>
        <dbReference type="PROSITE" id="PS51371"/>
    </source>
</evidence>
<dbReference type="SMART" id="SM00116">
    <property type="entry name" value="CBS"/>
    <property type="match status" value="2"/>
</dbReference>
<dbReference type="SUPFAM" id="SSF54631">
    <property type="entry name" value="CBS-domain pair"/>
    <property type="match status" value="1"/>
</dbReference>
<dbReference type="PROSITE" id="PS50914">
    <property type="entry name" value="BON"/>
    <property type="match status" value="1"/>
</dbReference>